<dbReference type="InterPro" id="IPR004527">
    <property type="entry name" value="Glu-tRNA-ligase_bac/mito"/>
</dbReference>
<dbReference type="EMBL" id="QKWK01000012">
    <property type="protein sequence ID" value="TXT05007.1"/>
    <property type="molecule type" value="Genomic_DNA"/>
</dbReference>
<dbReference type="OrthoDB" id="428822at2759"/>
<comment type="caution">
    <text evidence="13">The sequence shown here is derived from an EMBL/GenBank/DDBJ whole genome shotgun (WGS) entry which is preliminary data.</text>
</comment>
<keyword evidence="5 11" id="KW-0547">Nucleotide-binding</keyword>
<evidence type="ECO:0000256" key="3">
    <source>
        <dbReference type="ARBA" id="ARBA00012835"/>
    </source>
</evidence>
<evidence type="ECO:0000313" key="14">
    <source>
        <dbReference type="Proteomes" id="UP000473826"/>
    </source>
</evidence>
<organism evidence="13 14">
    <name type="scientific">Vanrija humicola</name>
    <name type="common">Yeast</name>
    <name type="synonym">Cryptococcus humicola</name>
    <dbReference type="NCBI Taxonomy" id="5417"/>
    <lineage>
        <taxon>Eukaryota</taxon>
        <taxon>Fungi</taxon>
        <taxon>Dikarya</taxon>
        <taxon>Basidiomycota</taxon>
        <taxon>Agaricomycotina</taxon>
        <taxon>Tremellomycetes</taxon>
        <taxon>Trichosporonales</taxon>
        <taxon>Trichosporonaceae</taxon>
        <taxon>Vanrija</taxon>
    </lineage>
</organism>
<dbReference type="AlphaFoldDB" id="A0A7D8ZH77"/>
<dbReference type="EC" id="6.1.1.17" evidence="3"/>
<dbReference type="GO" id="GO:0004818">
    <property type="term" value="F:glutamate-tRNA ligase activity"/>
    <property type="evidence" value="ECO:0007669"/>
    <property type="project" value="UniProtKB-EC"/>
</dbReference>
<evidence type="ECO:0000256" key="11">
    <source>
        <dbReference type="RuleBase" id="RU363037"/>
    </source>
</evidence>
<dbReference type="InterPro" id="IPR033910">
    <property type="entry name" value="GluRS_core"/>
</dbReference>
<gene>
    <name evidence="13" type="ORF">VHUM_03827</name>
</gene>
<dbReference type="PROSITE" id="PS00178">
    <property type="entry name" value="AA_TRNA_LIGASE_I"/>
    <property type="match status" value="1"/>
</dbReference>
<dbReference type="GO" id="GO:0008270">
    <property type="term" value="F:zinc ion binding"/>
    <property type="evidence" value="ECO:0007669"/>
    <property type="project" value="InterPro"/>
</dbReference>
<dbReference type="InterPro" id="IPR020058">
    <property type="entry name" value="Glu/Gln-tRNA-synth_Ib_cat-dom"/>
</dbReference>
<evidence type="ECO:0000256" key="1">
    <source>
        <dbReference type="ARBA" id="ARBA00004173"/>
    </source>
</evidence>
<sequence length="427" mass="47628">MRSALRALGAPKPSAWSLACSRCYSTAATPESSAAARLRFAPSPTGSLHLGGLRTALFNHLLARKLGGKWLLRIEDTDQSRLVPGSADNLIKSLEWAGLDYDEGCLQCGHADWQSERLDLYRHHAHELIDSGNAYECFCTPDDLEAIRSSLLKQGHRHGYDGRCRHLSRDDVQQRKRAGHKYVVRFKSQAEKEKLPEDLIFGPAQPTTVSTGADDFIIMKADGWPTYHLASVVDDHLMEISHVLRGEEWLPSVTKHHQLYRAFGWKPPKFAHLPLLMNLDGSKLSKRSGDVSVDAYKDKGYEPEALVNFLGLMGWDYQTALENADNNSLYELFTLPQMIQAFDLNLVTHRRAAVNLGKLDFLNKMHLRRKAGRLGADGVKVSSTMRKQHADLQAGPGVPQIMSVLGPDRSLDRLRAGRSYASARGRA</sequence>
<evidence type="ECO:0000256" key="7">
    <source>
        <dbReference type="ARBA" id="ARBA00022917"/>
    </source>
</evidence>
<protein>
    <recommendedName>
        <fullName evidence="10">Glutamate--tRNA ligase, mitochondrial</fullName>
        <ecNumber evidence="3">6.1.1.17</ecNumber>
    </recommendedName>
    <alternativeName>
        <fullName evidence="9">Glutamyl-tRNA synthetase</fullName>
    </alternativeName>
</protein>
<dbReference type="NCBIfam" id="TIGR00464">
    <property type="entry name" value="gltX_bact"/>
    <property type="match status" value="1"/>
</dbReference>
<keyword evidence="14" id="KW-1185">Reference proteome</keyword>
<dbReference type="InterPro" id="IPR001412">
    <property type="entry name" value="aa-tRNA-synth_I_CS"/>
</dbReference>
<dbReference type="GO" id="GO:0006424">
    <property type="term" value="P:glutamyl-tRNA aminoacylation"/>
    <property type="evidence" value="ECO:0007669"/>
    <property type="project" value="InterPro"/>
</dbReference>
<dbReference type="PRINTS" id="PR00987">
    <property type="entry name" value="TRNASYNTHGLU"/>
</dbReference>
<evidence type="ECO:0000256" key="10">
    <source>
        <dbReference type="ARBA" id="ARBA00072917"/>
    </source>
</evidence>
<dbReference type="InterPro" id="IPR000924">
    <property type="entry name" value="Glu/Gln-tRNA-synth"/>
</dbReference>
<keyword evidence="6 11" id="KW-0067">ATP-binding</keyword>
<accession>A0A7D8ZH77</accession>
<comment type="subcellular location">
    <subcellularLocation>
        <location evidence="1">Mitochondrion</location>
    </subcellularLocation>
</comment>
<evidence type="ECO:0000256" key="8">
    <source>
        <dbReference type="ARBA" id="ARBA00023146"/>
    </source>
</evidence>
<dbReference type="PANTHER" id="PTHR43311:SF2">
    <property type="entry name" value="GLUTAMATE--TRNA LIGASE, MITOCHONDRIAL-RELATED"/>
    <property type="match status" value="1"/>
</dbReference>
<feature type="domain" description="Glutamyl/glutaminyl-tRNA synthetase class Ib catalytic" evidence="12">
    <location>
        <begin position="37"/>
        <end position="360"/>
    </location>
</feature>
<dbReference type="Proteomes" id="UP000473826">
    <property type="component" value="Unassembled WGS sequence"/>
</dbReference>
<dbReference type="GO" id="GO:0005524">
    <property type="term" value="F:ATP binding"/>
    <property type="evidence" value="ECO:0007669"/>
    <property type="project" value="UniProtKB-KW"/>
</dbReference>
<evidence type="ECO:0000259" key="12">
    <source>
        <dbReference type="Pfam" id="PF00749"/>
    </source>
</evidence>
<keyword evidence="7 11" id="KW-0648">Protein biosynthesis</keyword>
<proteinExistence type="inferred from homology"/>
<evidence type="ECO:0000256" key="4">
    <source>
        <dbReference type="ARBA" id="ARBA00022598"/>
    </source>
</evidence>
<dbReference type="Gene3D" id="3.40.50.620">
    <property type="entry name" value="HUPs"/>
    <property type="match status" value="1"/>
</dbReference>
<evidence type="ECO:0000256" key="9">
    <source>
        <dbReference type="ARBA" id="ARBA00030865"/>
    </source>
</evidence>
<name>A0A7D8ZH77_VANHU</name>
<dbReference type="Pfam" id="PF00749">
    <property type="entry name" value="tRNA-synt_1c"/>
    <property type="match status" value="1"/>
</dbReference>
<reference evidence="13 14" key="1">
    <citation type="journal article" date="2019" name="PLoS Genet.">
        <title>Convergent evolution of linked mating-type loci in basidiomycete fungi.</title>
        <authorList>
            <person name="Sun S."/>
            <person name="Coelho M.A."/>
            <person name="Heitman J."/>
            <person name="Nowrousian M."/>
        </authorList>
    </citation>
    <scope>NUCLEOTIDE SEQUENCE [LARGE SCALE GENOMIC DNA]</scope>
    <source>
        <strain evidence="13 14">CBS 4282</strain>
    </source>
</reference>
<dbReference type="InterPro" id="IPR049940">
    <property type="entry name" value="GluQ/Sye"/>
</dbReference>
<dbReference type="InterPro" id="IPR014729">
    <property type="entry name" value="Rossmann-like_a/b/a_fold"/>
</dbReference>
<evidence type="ECO:0000256" key="5">
    <source>
        <dbReference type="ARBA" id="ARBA00022741"/>
    </source>
</evidence>
<dbReference type="PANTHER" id="PTHR43311">
    <property type="entry name" value="GLUTAMATE--TRNA LIGASE"/>
    <property type="match status" value="1"/>
</dbReference>
<dbReference type="SUPFAM" id="SSF52374">
    <property type="entry name" value="Nucleotidylyl transferase"/>
    <property type="match status" value="1"/>
</dbReference>
<evidence type="ECO:0000256" key="6">
    <source>
        <dbReference type="ARBA" id="ARBA00022840"/>
    </source>
</evidence>
<dbReference type="FunFam" id="3.40.50.620:FF:000045">
    <property type="entry name" value="Glutamate--tRNA ligase, mitochondrial"/>
    <property type="match status" value="1"/>
</dbReference>
<dbReference type="GO" id="GO:0005739">
    <property type="term" value="C:mitochondrion"/>
    <property type="evidence" value="ECO:0007669"/>
    <property type="project" value="UniProtKB-SubCell"/>
</dbReference>
<comment type="similarity">
    <text evidence="2">Belongs to the class-I aminoacyl-tRNA synthetase family. Glutamate--tRNA ligase type 1 subfamily.</text>
</comment>
<evidence type="ECO:0000256" key="2">
    <source>
        <dbReference type="ARBA" id="ARBA00007894"/>
    </source>
</evidence>
<dbReference type="CDD" id="cd00808">
    <property type="entry name" value="GluRS_core"/>
    <property type="match status" value="1"/>
</dbReference>
<keyword evidence="4 11" id="KW-0436">Ligase</keyword>
<evidence type="ECO:0000313" key="13">
    <source>
        <dbReference type="EMBL" id="TXT05007.1"/>
    </source>
</evidence>
<keyword evidence="8 11" id="KW-0030">Aminoacyl-tRNA synthetase</keyword>